<keyword evidence="1" id="KW-0812">Transmembrane</keyword>
<keyword evidence="3" id="KW-1185">Reference proteome</keyword>
<feature type="transmembrane region" description="Helical" evidence="1">
    <location>
        <begin position="530"/>
        <end position="554"/>
    </location>
</feature>
<protein>
    <submittedName>
        <fullName evidence="2">Uncharacterized protein</fullName>
    </submittedName>
</protein>
<dbReference type="Proteomes" id="UP000267017">
    <property type="component" value="Unassembled WGS sequence"/>
</dbReference>
<name>A0A3P3U1A1_9BACL</name>
<feature type="transmembrane region" description="Helical" evidence="1">
    <location>
        <begin position="15"/>
        <end position="32"/>
    </location>
</feature>
<reference evidence="2 3" key="1">
    <citation type="submission" date="2018-11" db="EMBL/GenBank/DDBJ databases">
        <title>Genome sequencing of Paenibacillus sp. KCOM 3021 (= ChDC PVNT-B20).</title>
        <authorList>
            <person name="Kook J.-K."/>
            <person name="Park S.-N."/>
            <person name="Lim Y.K."/>
        </authorList>
    </citation>
    <scope>NUCLEOTIDE SEQUENCE [LARGE SCALE GENOMIC DNA]</scope>
    <source>
        <strain evidence="2 3">KCOM 3021</strain>
    </source>
</reference>
<keyword evidence="1" id="KW-1133">Transmembrane helix</keyword>
<evidence type="ECO:0000256" key="1">
    <source>
        <dbReference type="SAM" id="Phobius"/>
    </source>
</evidence>
<feature type="transmembrane region" description="Helical" evidence="1">
    <location>
        <begin position="421"/>
        <end position="439"/>
    </location>
</feature>
<feature type="transmembrane region" description="Helical" evidence="1">
    <location>
        <begin position="640"/>
        <end position="660"/>
    </location>
</feature>
<keyword evidence="1" id="KW-0472">Membrane</keyword>
<feature type="transmembrane region" description="Helical" evidence="1">
    <location>
        <begin position="460"/>
        <end position="485"/>
    </location>
</feature>
<comment type="caution">
    <text evidence="2">The sequence shown here is derived from an EMBL/GenBank/DDBJ whole genome shotgun (WGS) entry which is preliminary data.</text>
</comment>
<accession>A0A3P3U1A1</accession>
<organism evidence="2 3">
    <name type="scientific">Paenibacillus oralis</name>
    <dbReference type="NCBI Taxonomy" id="2490856"/>
    <lineage>
        <taxon>Bacteria</taxon>
        <taxon>Bacillati</taxon>
        <taxon>Bacillota</taxon>
        <taxon>Bacilli</taxon>
        <taxon>Bacillales</taxon>
        <taxon>Paenibacillaceae</taxon>
        <taxon>Paenibacillus</taxon>
    </lineage>
</organism>
<dbReference type="AlphaFoldDB" id="A0A3P3U1A1"/>
<proteinExistence type="predicted"/>
<evidence type="ECO:0000313" key="2">
    <source>
        <dbReference type="EMBL" id="RRJ62323.1"/>
    </source>
</evidence>
<feature type="transmembrane region" description="Helical" evidence="1">
    <location>
        <begin position="374"/>
        <end position="401"/>
    </location>
</feature>
<dbReference type="InterPro" id="IPR043748">
    <property type="entry name" value="DUF5693"/>
</dbReference>
<evidence type="ECO:0000313" key="3">
    <source>
        <dbReference type="Proteomes" id="UP000267017"/>
    </source>
</evidence>
<dbReference type="Pfam" id="PF18949">
    <property type="entry name" value="DUF5693"/>
    <property type="match status" value="1"/>
</dbReference>
<feature type="transmembrane region" description="Helical" evidence="1">
    <location>
        <begin position="497"/>
        <end position="518"/>
    </location>
</feature>
<sequence>MIRSWQRWNNFSRKWLWILVIVGIVASLPVIYQRVETESSANKVEFVFNYRGLLEIASYKADPAAYMNEQLDRLKTAGIHTMAMFESTLDELSKARRIMVFSALEAAKLNQSVISPDGNYTYIAFTSEENEKQLRPMIEETFRKLDVPVADWEYQGHGGLIIGMSMEEAVLKPMPQDPIAFAMLRDKGFQILPRLADSKPYDQEAMDRQLAFYAENGVTRILFDGDSVKGYNNNENMNSLQGFAELLNKYHIGIAAIEGLKAPQKGFNKLAYLIDYNVVRLHSLADAEAVQDTATLADRFVLAAKDRNIRMIYLNASPSKDASKAAITDPLDNLVHSLLAPGNAIQRIENNGFELGTAEPFQIHDSSWQKYLKALVVLGGVAFVALLISCFLPSLTLAAFALGLIGSAGLYVLKPVMLEQALALFVAISAPTVAMVLAIRKVQELRDKHPHPGMTSGRRLTHTLVLYVKTAIISLAAVPFVIALLNNITYSLVLNQFRGVSLLHLVPIFLIAVYVFLYRGNSVWEELKNWMKMPITVIWVVIAVVLAAAAYYYLTRTGNAGTLLPGEAAFRSFLENTFGVRPRNKEFLLAHPLFIVGVFAAFRYRWAFFAMIVAVMGQLSMVDTFAHIHTPAAISLIRDVLGLGLGLVFGLIAVLVWQIIERCWDKWSPRLLKH</sequence>
<dbReference type="EMBL" id="RRCN01000001">
    <property type="protein sequence ID" value="RRJ62323.1"/>
    <property type="molecule type" value="Genomic_DNA"/>
</dbReference>
<dbReference type="RefSeq" id="WP_128630213.1">
    <property type="nucleotide sequence ID" value="NZ_RRCN01000001.1"/>
</dbReference>
<feature type="transmembrane region" description="Helical" evidence="1">
    <location>
        <begin position="606"/>
        <end position="628"/>
    </location>
</feature>
<gene>
    <name evidence="2" type="ORF">EHV15_04700</name>
</gene>
<dbReference type="OrthoDB" id="3805529at2"/>